<protein>
    <recommendedName>
        <fullName evidence="1">Phasin domain-containing protein</fullName>
    </recommendedName>
</protein>
<evidence type="ECO:0000313" key="3">
    <source>
        <dbReference type="Proteomes" id="UP001143372"/>
    </source>
</evidence>
<dbReference type="NCBIfam" id="TIGR01985">
    <property type="entry name" value="phasin_2"/>
    <property type="match status" value="1"/>
</dbReference>
<reference evidence="2" key="2">
    <citation type="submission" date="2023-01" db="EMBL/GenBank/DDBJ databases">
        <authorList>
            <person name="Sun Q."/>
            <person name="Evtushenko L."/>
        </authorList>
    </citation>
    <scope>NUCLEOTIDE SEQUENCE</scope>
    <source>
        <strain evidence="2">VKM B-2347</strain>
    </source>
</reference>
<dbReference type="InterPro" id="IPR018968">
    <property type="entry name" value="Phasin"/>
</dbReference>
<dbReference type="Pfam" id="PF09361">
    <property type="entry name" value="Phasin_2"/>
    <property type="match status" value="1"/>
</dbReference>
<dbReference type="EMBL" id="BSFI01000004">
    <property type="protein sequence ID" value="GLK67198.1"/>
    <property type="molecule type" value="Genomic_DNA"/>
</dbReference>
<name>A0A9W6MUS5_9HYPH</name>
<gene>
    <name evidence="2" type="ORF">GCM10008179_08360</name>
</gene>
<dbReference type="Proteomes" id="UP001143372">
    <property type="component" value="Unassembled WGS sequence"/>
</dbReference>
<reference evidence="2" key="1">
    <citation type="journal article" date="2014" name="Int. J. Syst. Evol. Microbiol.">
        <title>Complete genome sequence of Corynebacterium casei LMG S-19264T (=DSM 44701T), isolated from a smear-ripened cheese.</title>
        <authorList>
            <consortium name="US DOE Joint Genome Institute (JGI-PGF)"/>
            <person name="Walter F."/>
            <person name="Albersmeier A."/>
            <person name="Kalinowski J."/>
            <person name="Ruckert C."/>
        </authorList>
    </citation>
    <scope>NUCLEOTIDE SEQUENCE</scope>
    <source>
        <strain evidence="2">VKM B-2347</strain>
    </source>
</reference>
<dbReference type="InterPro" id="IPR010234">
    <property type="entry name" value="Phasin_subfam-2"/>
</dbReference>
<proteinExistence type="predicted"/>
<dbReference type="RefSeq" id="WP_271167454.1">
    <property type="nucleotide sequence ID" value="NZ_BSFI01000004.1"/>
</dbReference>
<sequence>MVSTPKAAVKSEEMLNETLNAANKAAERSAAPVRELAEKSVQQAKEGYARFKTVAEEASDTIEDAVATTSKGYKELSRKSVEVARSNANAHFDFLHALVGAKTLSQAIELQTSYARQQFDVVSGQIKELSALAQKTATDGARPFQSLAGKGLSFPKI</sequence>
<dbReference type="NCBIfam" id="TIGR01841">
    <property type="entry name" value="phasin"/>
    <property type="match status" value="1"/>
</dbReference>
<dbReference type="AlphaFoldDB" id="A0A9W6MUS5"/>
<dbReference type="InterPro" id="IPR010127">
    <property type="entry name" value="Phasin_subfam-1"/>
</dbReference>
<feature type="domain" description="Phasin" evidence="1">
    <location>
        <begin position="51"/>
        <end position="145"/>
    </location>
</feature>
<comment type="caution">
    <text evidence="2">The sequence shown here is derived from an EMBL/GenBank/DDBJ whole genome shotgun (WGS) entry which is preliminary data.</text>
</comment>
<evidence type="ECO:0000313" key="2">
    <source>
        <dbReference type="EMBL" id="GLK67198.1"/>
    </source>
</evidence>
<evidence type="ECO:0000259" key="1">
    <source>
        <dbReference type="Pfam" id="PF09361"/>
    </source>
</evidence>
<accession>A0A9W6MUS5</accession>
<organism evidence="2 3">
    <name type="scientific">Hansschlegelia plantiphila</name>
    <dbReference type="NCBI Taxonomy" id="374655"/>
    <lineage>
        <taxon>Bacteria</taxon>
        <taxon>Pseudomonadati</taxon>
        <taxon>Pseudomonadota</taxon>
        <taxon>Alphaproteobacteria</taxon>
        <taxon>Hyphomicrobiales</taxon>
        <taxon>Methylopilaceae</taxon>
        <taxon>Hansschlegelia</taxon>
    </lineage>
</organism>
<keyword evidence="3" id="KW-1185">Reference proteome</keyword>